<sequence length="147" mass="16080">MNKSGLPMERRFMTALSIAARRMRTAYDGIVSKRGLTLSRARALLRISDTPGINQTGLARFLEIENPSVVRLLDGMEKQGLIRRCAIAGDRRAKQIVLTPAARRQVAELEEISNALGRDMLKGVASRDLGAAVRVLEVVIGNLETPA</sequence>
<dbReference type="RefSeq" id="WP_068772206.1">
    <property type="nucleotide sequence ID" value="NZ_CP109796.1"/>
</dbReference>
<dbReference type="InterPro" id="IPR036390">
    <property type="entry name" value="WH_DNA-bd_sf"/>
</dbReference>
<dbReference type="EMBL" id="LRRQ01000157">
    <property type="protein sequence ID" value="OAM87795.1"/>
    <property type="molecule type" value="Genomic_DNA"/>
</dbReference>
<name>A0A178IF70_9BACT</name>
<dbReference type="OrthoDB" id="32523at2"/>
<feature type="domain" description="HTH marR-type" evidence="4">
    <location>
        <begin position="9"/>
        <end position="141"/>
    </location>
</feature>
<dbReference type="Pfam" id="PF01047">
    <property type="entry name" value="MarR"/>
    <property type="match status" value="1"/>
</dbReference>
<dbReference type="PANTHER" id="PTHR42756:SF1">
    <property type="entry name" value="TRANSCRIPTIONAL REPRESSOR OF EMRAB OPERON"/>
    <property type="match status" value="1"/>
</dbReference>
<keyword evidence="1" id="KW-0805">Transcription regulation</keyword>
<dbReference type="SUPFAM" id="SSF46785">
    <property type="entry name" value="Winged helix' DNA-binding domain"/>
    <property type="match status" value="1"/>
</dbReference>
<proteinExistence type="predicted"/>
<protein>
    <recommendedName>
        <fullName evidence="4">HTH marR-type domain-containing protein</fullName>
    </recommendedName>
</protein>
<keyword evidence="6" id="KW-1185">Reference proteome</keyword>
<gene>
    <name evidence="5" type="ORF">AW736_20695</name>
</gene>
<dbReference type="Proteomes" id="UP000078486">
    <property type="component" value="Unassembled WGS sequence"/>
</dbReference>
<accession>A0A178IF70</accession>
<dbReference type="AlphaFoldDB" id="A0A178IF70"/>
<dbReference type="Gene3D" id="1.10.10.10">
    <property type="entry name" value="Winged helix-like DNA-binding domain superfamily/Winged helix DNA-binding domain"/>
    <property type="match status" value="1"/>
</dbReference>
<dbReference type="STRING" id="1184151.AW736_20695"/>
<dbReference type="InterPro" id="IPR023187">
    <property type="entry name" value="Tscrpt_reg_MarR-type_CS"/>
</dbReference>
<dbReference type="PROSITE" id="PS50995">
    <property type="entry name" value="HTH_MARR_2"/>
    <property type="match status" value="1"/>
</dbReference>
<dbReference type="InterPro" id="IPR036388">
    <property type="entry name" value="WH-like_DNA-bd_sf"/>
</dbReference>
<dbReference type="SMART" id="SM00347">
    <property type="entry name" value="HTH_MARR"/>
    <property type="match status" value="1"/>
</dbReference>
<evidence type="ECO:0000313" key="5">
    <source>
        <dbReference type="EMBL" id="OAM87795.1"/>
    </source>
</evidence>
<organism evidence="5 6">
    <name type="scientific">Termitidicoccus mucosus</name>
    <dbReference type="NCBI Taxonomy" id="1184151"/>
    <lineage>
        <taxon>Bacteria</taxon>
        <taxon>Pseudomonadati</taxon>
        <taxon>Verrucomicrobiota</taxon>
        <taxon>Opitutia</taxon>
        <taxon>Opitutales</taxon>
        <taxon>Opitutaceae</taxon>
        <taxon>Termitidicoccus</taxon>
    </lineage>
</organism>
<dbReference type="GO" id="GO:0003677">
    <property type="term" value="F:DNA binding"/>
    <property type="evidence" value="ECO:0007669"/>
    <property type="project" value="UniProtKB-KW"/>
</dbReference>
<evidence type="ECO:0000256" key="3">
    <source>
        <dbReference type="ARBA" id="ARBA00023163"/>
    </source>
</evidence>
<evidence type="ECO:0000313" key="6">
    <source>
        <dbReference type="Proteomes" id="UP000078486"/>
    </source>
</evidence>
<dbReference type="PROSITE" id="PS01117">
    <property type="entry name" value="HTH_MARR_1"/>
    <property type="match status" value="1"/>
</dbReference>
<keyword evidence="2" id="KW-0238">DNA-binding</keyword>
<comment type="caution">
    <text evidence="5">The sequence shown here is derived from an EMBL/GenBank/DDBJ whole genome shotgun (WGS) entry which is preliminary data.</text>
</comment>
<dbReference type="PRINTS" id="PR00598">
    <property type="entry name" value="HTHMARR"/>
</dbReference>
<evidence type="ECO:0000259" key="4">
    <source>
        <dbReference type="PROSITE" id="PS50995"/>
    </source>
</evidence>
<evidence type="ECO:0000256" key="2">
    <source>
        <dbReference type="ARBA" id="ARBA00023125"/>
    </source>
</evidence>
<dbReference type="PANTHER" id="PTHR42756">
    <property type="entry name" value="TRANSCRIPTIONAL REGULATOR, MARR"/>
    <property type="match status" value="1"/>
</dbReference>
<evidence type="ECO:0000256" key="1">
    <source>
        <dbReference type="ARBA" id="ARBA00023015"/>
    </source>
</evidence>
<dbReference type="GO" id="GO:0003700">
    <property type="term" value="F:DNA-binding transcription factor activity"/>
    <property type="evidence" value="ECO:0007669"/>
    <property type="project" value="InterPro"/>
</dbReference>
<dbReference type="InterPro" id="IPR000835">
    <property type="entry name" value="HTH_MarR-typ"/>
</dbReference>
<reference evidence="5 6" key="1">
    <citation type="submission" date="2016-01" db="EMBL/GenBank/DDBJ databases">
        <title>High potential of lignocellulose degradation of a new Verrucomicrobia species.</title>
        <authorList>
            <person name="Wang Y."/>
            <person name="Shi Y."/>
            <person name="Qiu Z."/>
            <person name="Liu S."/>
            <person name="Yang H."/>
        </authorList>
    </citation>
    <scope>NUCLEOTIDE SEQUENCE [LARGE SCALE GENOMIC DNA]</scope>
    <source>
        <strain evidence="5 6">TSB47</strain>
    </source>
</reference>
<keyword evidence="3" id="KW-0804">Transcription</keyword>